<name>A0A6J5M5S6_9CAUD</name>
<dbReference type="EMBL" id="LR796369">
    <property type="protein sequence ID" value="CAB4139916.1"/>
    <property type="molecule type" value="Genomic_DNA"/>
</dbReference>
<evidence type="ECO:0000313" key="1">
    <source>
        <dbReference type="EMBL" id="CAB4139916.1"/>
    </source>
</evidence>
<organism evidence="2">
    <name type="scientific">uncultured Caudovirales phage</name>
    <dbReference type="NCBI Taxonomy" id="2100421"/>
    <lineage>
        <taxon>Viruses</taxon>
        <taxon>Duplodnaviria</taxon>
        <taxon>Heunggongvirae</taxon>
        <taxon>Uroviricota</taxon>
        <taxon>Caudoviricetes</taxon>
        <taxon>Peduoviridae</taxon>
        <taxon>Maltschvirus</taxon>
        <taxon>Maltschvirus maltsch</taxon>
    </lineage>
</organism>
<proteinExistence type="predicted"/>
<dbReference type="EMBL" id="LR796646">
    <property type="protein sequence ID" value="CAB4156954.1"/>
    <property type="molecule type" value="Genomic_DNA"/>
</dbReference>
<protein>
    <submittedName>
        <fullName evidence="2">Uncharacterized protein</fullName>
    </submittedName>
</protein>
<sequence length="95" mass="10524">MEKITINGVEYAPVKPVTGTRAVVVVDRGWIFAGDVTRDSGRIRISRAVHVFKWESIGFAKMVETAKADLRPIADVDMPEGAEIFCVPVHDQWGL</sequence>
<accession>A0A6J5M5S6</accession>
<evidence type="ECO:0000313" key="3">
    <source>
        <dbReference type="EMBL" id="CAB4156954.1"/>
    </source>
</evidence>
<gene>
    <name evidence="1" type="ORF">UFOVP356_10</name>
    <name evidence="2" type="ORF">UFOVP408_25</name>
    <name evidence="3" type="ORF">UFOVP676_48</name>
</gene>
<reference evidence="2" key="1">
    <citation type="submission" date="2020-04" db="EMBL/GenBank/DDBJ databases">
        <authorList>
            <person name="Chiriac C."/>
            <person name="Salcher M."/>
            <person name="Ghai R."/>
            <person name="Kavagutti S V."/>
        </authorList>
    </citation>
    <scope>NUCLEOTIDE SEQUENCE</scope>
</reference>
<dbReference type="EMBL" id="LR796373">
    <property type="protein sequence ID" value="CAB4140440.1"/>
    <property type="molecule type" value="Genomic_DNA"/>
</dbReference>
<evidence type="ECO:0000313" key="2">
    <source>
        <dbReference type="EMBL" id="CAB4140440.1"/>
    </source>
</evidence>